<dbReference type="PANTHER" id="PTHR30383">
    <property type="entry name" value="THIOESTERASE 1/PROTEASE 1/LYSOPHOSPHOLIPASE L1"/>
    <property type="match status" value="1"/>
</dbReference>
<gene>
    <name evidence="3" type="ORF">HRG_02579</name>
</gene>
<evidence type="ECO:0000313" key="3">
    <source>
        <dbReference type="EMBL" id="KAH0967170.1"/>
    </source>
</evidence>
<dbReference type="RefSeq" id="XP_044724683.1">
    <property type="nucleotide sequence ID" value="XM_044861050.1"/>
</dbReference>
<feature type="signal peptide" evidence="1">
    <location>
        <begin position="1"/>
        <end position="25"/>
    </location>
</feature>
<dbReference type="Pfam" id="PF13472">
    <property type="entry name" value="Lipase_GDSL_2"/>
    <property type="match status" value="1"/>
</dbReference>
<keyword evidence="4" id="KW-1185">Reference proteome</keyword>
<dbReference type="OrthoDB" id="6123at2759"/>
<dbReference type="InterPro" id="IPR013830">
    <property type="entry name" value="SGNH_hydro"/>
</dbReference>
<proteinExistence type="predicted"/>
<evidence type="ECO:0000259" key="2">
    <source>
        <dbReference type="Pfam" id="PF13472"/>
    </source>
</evidence>
<dbReference type="GeneID" id="68351708"/>
<reference evidence="3" key="1">
    <citation type="submission" date="2021-09" db="EMBL/GenBank/DDBJ databases">
        <title>A high-quality genome of the endoparasitic fungus Hirsutella rhossiliensis with a comparison of Hirsutella genomes reveals transposable elements contributing to genome size variation.</title>
        <authorList>
            <person name="Lin R."/>
            <person name="Jiao Y."/>
            <person name="Sun X."/>
            <person name="Ling J."/>
            <person name="Xie B."/>
            <person name="Cheng X."/>
        </authorList>
    </citation>
    <scope>NUCLEOTIDE SEQUENCE</scope>
    <source>
        <strain evidence="3">HR02</strain>
    </source>
</reference>
<dbReference type="CDD" id="cd01833">
    <property type="entry name" value="XynB_like"/>
    <property type="match status" value="1"/>
</dbReference>
<dbReference type="InterPro" id="IPR036514">
    <property type="entry name" value="SGNH_hydro_sf"/>
</dbReference>
<organism evidence="3 4">
    <name type="scientific">Hirsutella rhossiliensis</name>
    <dbReference type="NCBI Taxonomy" id="111463"/>
    <lineage>
        <taxon>Eukaryota</taxon>
        <taxon>Fungi</taxon>
        <taxon>Dikarya</taxon>
        <taxon>Ascomycota</taxon>
        <taxon>Pezizomycotina</taxon>
        <taxon>Sordariomycetes</taxon>
        <taxon>Hypocreomycetidae</taxon>
        <taxon>Hypocreales</taxon>
        <taxon>Ophiocordycipitaceae</taxon>
        <taxon>Hirsutella</taxon>
    </lineage>
</organism>
<dbReference type="SUPFAM" id="SSF52266">
    <property type="entry name" value="SGNH hydrolase"/>
    <property type="match status" value="1"/>
</dbReference>
<comment type="caution">
    <text evidence="3">The sequence shown here is derived from an EMBL/GenBank/DDBJ whole genome shotgun (WGS) entry which is preliminary data.</text>
</comment>
<keyword evidence="1" id="KW-0732">Signal</keyword>
<dbReference type="InterPro" id="IPR051532">
    <property type="entry name" value="Ester_Hydrolysis_Enzymes"/>
</dbReference>
<dbReference type="EMBL" id="JAIZPD010000002">
    <property type="protein sequence ID" value="KAH0967170.1"/>
    <property type="molecule type" value="Genomic_DNA"/>
</dbReference>
<dbReference type="GO" id="GO:0004622">
    <property type="term" value="F:phosphatidylcholine lysophospholipase activity"/>
    <property type="evidence" value="ECO:0007669"/>
    <property type="project" value="TreeGrafter"/>
</dbReference>
<dbReference type="Gene3D" id="3.40.50.1110">
    <property type="entry name" value="SGNH hydrolase"/>
    <property type="match status" value="1"/>
</dbReference>
<feature type="domain" description="SGNH hydrolase-type esterase" evidence="2">
    <location>
        <begin position="46"/>
        <end position="223"/>
    </location>
</feature>
<evidence type="ECO:0000313" key="4">
    <source>
        <dbReference type="Proteomes" id="UP000824596"/>
    </source>
</evidence>
<sequence length="250" mass="27091">MAPFFQSLGRLAILGLVLFSQGGGSHDIRDESRAEAAKVPLRLMPLGASITYGVKSSDGNGYRNDLRQMLVRDGYQVDMVGSRKAGSMSDNDNEGWPGLRIEQVQAKGDVSVPRLKPNLVAVNAGTNDCAQNFDIAGAGGRMDRLLESVWAKSPRSTIILSTLLVNGNPVIEARVLRVNEQLRSLARRKAAARKRIVLVEMHGADGPQKGDLVDGTHPNDAGYNKMAKIWHRGIQEAASKGFLQRPAPKL</sequence>
<dbReference type="AlphaFoldDB" id="A0A9P8N588"/>
<protein>
    <submittedName>
        <fullName evidence="3">GDSL-like lipase/Acylhydrolase family domain-containing protein</fullName>
    </submittedName>
</protein>
<name>A0A9P8N588_9HYPO</name>
<feature type="chain" id="PRO_5040381216" evidence="1">
    <location>
        <begin position="26"/>
        <end position="250"/>
    </location>
</feature>
<dbReference type="Proteomes" id="UP000824596">
    <property type="component" value="Unassembled WGS sequence"/>
</dbReference>
<dbReference type="PANTHER" id="PTHR30383:SF31">
    <property type="entry name" value="SGNH HYDROLASE-TYPE ESTERASE DOMAIN-CONTAINING PROTEIN-RELATED"/>
    <property type="match status" value="1"/>
</dbReference>
<accession>A0A9P8N588</accession>
<evidence type="ECO:0000256" key="1">
    <source>
        <dbReference type="SAM" id="SignalP"/>
    </source>
</evidence>